<keyword evidence="5" id="KW-1185">Reference proteome</keyword>
<dbReference type="PANTHER" id="PTHR46484:SF7">
    <property type="entry name" value="MYELIN-ASSOCIATED GLYCOPROTEIN-LIKE-RELATED"/>
    <property type="match status" value="1"/>
</dbReference>
<evidence type="ECO:0000313" key="4">
    <source>
        <dbReference type="Ensembl" id="ENSLBEP00000013858.1"/>
    </source>
</evidence>
<reference evidence="4" key="1">
    <citation type="submission" date="2025-08" db="UniProtKB">
        <authorList>
            <consortium name="Ensembl"/>
        </authorList>
    </citation>
    <scope>IDENTIFICATION</scope>
</reference>
<dbReference type="AlphaFoldDB" id="A0A3Q3F2M4"/>
<dbReference type="PROSITE" id="PS50835">
    <property type="entry name" value="IG_LIKE"/>
    <property type="match status" value="1"/>
</dbReference>
<keyword evidence="2" id="KW-0732">Signal</keyword>
<keyword evidence="1" id="KW-1133">Transmembrane helix</keyword>
<feature type="signal peptide" evidence="2">
    <location>
        <begin position="1"/>
        <end position="23"/>
    </location>
</feature>
<feature type="transmembrane region" description="Helical" evidence="1">
    <location>
        <begin position="252"/>
        <end position="274"/>
    </location>
</feature>
<reference evidence="4" key="2">
    <citation type="submission" date="2025-09" db="UniProtKB">
        <authorList>
            <consortium name="Ensembl"/>
        </authorList>
    </citation>
    <scope>IDENTIFICATION</scope>
</reference>
<feature type="domain" description="Ig-like" evidence="3">
    <location>
        <begin position="149"/>
        <end position="240"/>
    </location>
</feature>
<dbReference type="Proteomes" id="UP000261660">
    <property type="component" value="Unplaced"/>
</dbReference>
<keyword evidence="1" id="KW-0812">Transmembrane</keyword>
<evidence type="ECO:0000256" key="1">
    <source>
        <dbReference type="SAM" id="Phobius"/>
    </source>
</evidence>
<dbReference type="InParanoid" id="A0A3Q3F2M4"/>
<dbReference type="InterPro" id="IPR036179">
    <property type="entry name" value="Ig-like_dom_sf"/>
</dbReference>
<dbReference type="InterPro" id="IPR013783">
    <property type="entry name" value="Ig-like_fold"/>
</dbReference>
<dbReference type="SUPFAM" id="SSF48726">
    <property type="entry name" value="Immunoglobulin"/>
    <property type="match status" value="2"/>
</dbReference>
<dbReference type="Gene3D" id="2.60.40.10">
    <property type="entry name" value="Immunoglobulins"/>
    <property type="match status" value="2"/>
</dbReference>
<organism evidence="4 5">
    <name type="scientific">Labrus bergylta</name>
    <name type="common">ballan wrasse</name>
    <dbReference type="NCBI Taxonomy" id="56723"/>
    <lineage>
        <taxon>Eukaryota</taxon>
        <taxon>Metazoa</taxon>
        <taxon>Chordata</taxon>
        <taxon>Craniata</taxon>
        <taxon>Vertebrata</taxon>
        <taxon>Euteleostomi</taxon>
        <taxon>Actinopterygii</taxon>
        <taxon>Neopterygii</taxon>
        <taxon>Teleostei</taxon>
        <taxon>Neoteleostei</taxon>
        <taxon>Acanthomorphata</taxon>
        <taxon>Eupercaria</taxon>
        <taxon>Labriformes</taxon>
        <taxon>Labridae</taxon>
        <taxon>Labrus</taxon>
    </lineage>
</organism>
<proteinExistence type="predicted"/>
<name>A0A3Q3F2M4_9LABR</name>
<dbReference type="InterPro" id="IPR007110">
    <property type="entry name" value="Ig-like_dom"/>
</dbReference>
<dbReference type="GeneTree" id="ENSGT01150000286924"/>
<sequence length="388" mass="43591">MDIDTQMMLMGLLLAAFVSPVIAGEWRASVVRSLDALVSSCVVIPCSFTHPEGNLPTSRLRGIWHISNQRDQCIYHEDNTLVLDNFKGRTKLLGHLGQSNCTLEIIEIKDHDSGPFCFRIELRPKETGTLEKFSFVEQCVDLKMLPDPPKLKLTHLKPAVQGHPFVLTCTVLHTCPSRAPKLTWSRGTADGIAEVNREIHAGNWEMQSILTFIPEDEDDHSDVTCTSTFNGGRTSSETLTLYVKREENYNHIIIPTVVGIGTAVIFAFFCLFMVKKYKARIAELQSQDGNVWNRLSRLSHRIRSNGPGPSQSEQRQDNVYFGLFLQVPGDVNSKSSCSNQKVSKPRFPSPKRWPSLNICDNTDLTLLQGFDDGDDYMNTEDLNVYGNL</sequence>
<evidence type="ECO:0000256" key="2">
    <source>
        <dbReference type="SAM" id="SignalP"/>
    </source>
</evidence>
<accession>A0A3Q3F2M4</accession>
<keyword evidence="1" id="KW-0472">Membrane</keyword>
<feature type="chain" id="PRO_5018684037" evidence="2">
    <location>
        <begin position="24"/>
        <end position="388"/>
    </location>
</feature>
<evidence type="ECO:0000313" key="5">
    <source>
        <dbReference type="Proteomes" id="UP000261660"/>
    </source>
</evidence>
<dbReference type="Ensembl" id="ENSLBET00000014633.1">
    <property type="protein sequence ID" value="ENSLBEP00000013858.1"/>
    <property type="gene ID" value="ENSLBEG00000010671.1"/>
</dbReference>
<protein>
    <submittedName>
        <fullName evidence="4">Myelin-associated glycoprotein-like</fullName>
    </submittedName>
</protein>
<dbReference type="PANTHER" id="PTHR46484">
    <property type="entry name" value="SI:CH211-171H4.5-RELATED"/>
    <property type="match status" value="1"/>
</dbReference>
<evidence type="ECO:0000259" key="3">
    <source>
        <dbReference type="PROSITE" id="PS50835"/>
    </source>
</evidence>